<sequence length="56" mass="6093">MSSVNYLITGFKSRRFVQTLALAGGTPTRLPQGLALTERLGLFSLNHSENAVTDNK</sequence>
<organism evidence="1 2">
    <name type="scientific">Escherichia phage vB_EcoM_G4498</name>
    <dbReference type="NCBI Taxonomy" id="2502301"/>
    <lineage>
        <taxon>Viruses</taxon>
        <taxon>Duplodnaviria</taxon>
        <taxon>Heunggongvirae</taxon>
        <taxon>Uroviricota</taxon>
        <taxon>Caudoviricetes</taxon>
        <taxon>Pantevenvirales</taxon>
        <taxon>Straboviridae</taxon>
        <taxon>Tevenvirinae</taxon>
        <taxon>Tequatrovirus</taxon>
        <taxon>Tequatrovirus gee4498</taxon>
    </lineage>
</organism>
<proteinExistence type="predicted"/>
<dbReference type="Proteomes" id="UP000295575">
    <property type="component" value="Segment"/>
</dbReference>
<gene>
    <name evidence="1" type="ORF">G4498_00138</name>
</gene>
<dbReference type="EMBL" id="MK327939">
    <property type="protein sequence ID" value="QBO64178.1"/>
    <property type="molecule type" value="Genomic_DNA"/>
</dbReference>
<accession>A0A482GEY4</accession>
<protein>
    <submittedName>
        <fullName evidence="1">Uncharacterized protein</fullName>
    </submittedName>
</protein>
<evidence type="ECO:0000313" key="1">
    <source>
        <dbReference type="EMBL" id="QBO64178.1"/>
    </source>
</evidence>
<keyword evidence="2" id="KW-1185">Reference proteome</keyword>
<reference evidence="1 2" key="1">
    <citation type="submission" date="2018-12" db="EMBL/GenBank/DDBJ databases">
        <title>Still something new to discover - new insights into E. coli phage diversity and taxonomy.</title>
        <authorList>
            <person name="Korf I.H.E."/>
            <person name="Adriaennsens E."/>
            <person name="Dreiseikelmann B."/>
            <person name="Kropinski A."/>
            <person name="Nimtz M."/>
            <person name="Meier-Kolthoff J.P."/>
            <person name="Rohde M."/>
            <person name="van Raaij M."/>
            <person name="Wittmann J."/>
        </authorList>
    </citation>
    <scope>NUCLEOTIDE SEQUENCE [LARGE SCALE GENOMIC DNA]</scope>
</reference>
<name>A0A482GEY4_9CAUD</name>
<evidence type="ECO:0000313" key="2">
    <source>
        <dbReference type="Proteomes" id="UP000295575"/>
    </source>
</evidence>